<sequence length="231" mass="26906">MAEYELLKSEKNKEMLKDKHGHLYWKVNVRGERTYWCCVLKEAGKAVTFNGNISTSGAHNHLPGWNRVELKRLQGIVQDKAMECKDMPRKIIGSSISSVSEEAQPFIRRSLLARNIRNIRHEAKQEPSNPKNIQELLIPNSFKMAGIEEFLKYDGWNGEERVLIFSSKKCLDYLEQVPKWGCDGTFEVDPLLFDQLWILYVRLAHTYVPVVFTSLNRRLESSYEFVLRKRA</sequence>
<accession>A0A915D4M1</accession>
<dbReference type="Gene3D" id="2.20.25.240">
    <property type="match status" value="1"/>
</dbReference>
<evidence type="ECO:0000313" key="2">
    <source>
        <dbReference type="WBParaSite" id="jg15527"/>
    </source>
</evidence>
<name>A0A915D4M1_9BILA</name>
<proteinExistence type="predicted"/>
<organism evidence="1 2">
    <name type="scientific">Ditylenchus dipsaci</name>
    <dbReference type="NCBI Taxonomy" id="166011"/>
    <lineage>
        <taxon>Eukaryota</taxon>
        <taxon>Metazoa</taxon>
        <taxon>Ecdysozoa</taxon>
        <taxon>Nematoda</taxon>
        <taxon>Chromadorea</taxon>
        <taxon>Rhabditida</taxon>
        <taxon>Tylenchina</taxon>
        <taxon>Tylenchomorpha</taxon>
        <taxon>Sphaerularioidea</taxon>
        <taxon>Anguinidae</taxon>
        <taxon>Anguininae</taxon>
        <taxon>Ditylenchus</taxon>
    </lineage>
</organism>
<dbReference type="WBParaSite" id="jg15527">
    <property type="protein sequence ID" value="jg15527"/>
    <property type="gene ID" value="jg15527"/>
</dbReference>
<protein>
    <submittedName>
        <fullName evidence="2">FLYWCH-type domain-containing protein</fullName>
    </submittedName>
</protein>
<reference evidence="2" key="1">
    <citation type="submission" date="2022-11" db="UniProtKB">
        <authorList>
            <consortium name="WormBaseParasite"/>
        </authorList>
    </citation>
    <scope>IDENTIFICATION</scope>
</reference>
<evidence type="ECO:0000313" key="1">
    <source>
        <dbReference type="Proteomes" id="UP000887574"/>
    </source>
</evidence>
<dbReference type="Proteomes" id="UP000887574">
    <property type="component" value="Unplaced"/>
</dbReference>
<dbReference type="AlphaFoldDB" id="A0A915D4M1"/>
<keyword evidence="1" id="KW-1185">Reference proteome</keyword>